<reference evidence="4" key="1">
    <citation type="submission" date="2024-06" db="EMBL/GenBank/DDBJ databases">
        <title>Multi-omics analyses provide insights into the biosynthesis of the anticancer antibiotic pleurotin in Hohenbuehelia grisea.</title>
        <authorList>
            <person name="Weaver J.A."/>
            <person name="Alberti F."/>
        </authorList>
    </citation>
    <scope>NUCLEOTIDE SEQUENCE [LARGE SCALE GENOMIC DNA]</scope>
    <source>
        <strain evidence="4">T-177</strain>
    </source>
</reference>
<protein>
    <submittedName>
        <fullName evidence="3">Uncharacterized protein</fullName>
    </submittedName>
</protein>
<comment type="caution">
    <text evidence="3">The sequence shown here is derived from an EMBL/GenBank/DDBJ whole genome shotgun (WGS) entry which is preliminary data.</text>
</comment>
<sequence>MVHKSAAIVLGAIALNAASTLAGPIAPAAANEVPDGMVTHSEAKVLNARMAADSQAEALEAREPMLIKPVPRPYKGLPIDPLTPFRLPKPAVHLARDVAGEGQSAELEAREPSDEDNTQDLEARRIGKALGKVAPWAPLIAAGLSFLPGQSQPQRREVEELLGRELEEVEVRSLDTLISTFQQVAPFLPMLAPMGGSSSKPKPSGNMPKPVSKPKREAADEERPQELEARRIGKVLGKVAPWAPLLAAGLSFLPGQSQPQRREELEELLGRDLEDHEARSLDTLVETFQQVAPFLPMLAPTPGGGPAPKPGRPAPGKPPRPVSKPKREVDDELVARGHGDSDSRAPFRSHGRGGSYGATSRSKPKREPLDEDHAQELEARRIGKVLGKVAPWAPLLAAGLSFIPGQSQPQRREEFEELFARELEDAVTGELEARRVKIGKVIDKAAPWAPLLATGLSFVPNPNQRRELEELEARRVKVGKVIDKVAPWAPLLATGLSFVPNPNQRRELEELEARRVKVGKVIDKAAPWAPLLAAGLSFAPNPNQRREVEELETLLGRELTDIEARGFGKAFGKVAPWAPLIATGLSFLQPQSQPASQPQRRDIEDILGREPTELEARDLADVLSGALDGHHDLD</sequence>
<keyword evidence="4" id="KW-1185">Reference proteome</keyword>
<feature type="chain" id="PRO_5046460310" evidence="2">
    <location>
        <begin position="23"/>
        <end position="634"/>
    </location>
</feature>
<feature type="compositionally biased region" description="Pro residues" evidence="1">
    <location>
        <begin position="303"/>
        <end position="322"/>
    </location>
</feature>
<evidence type="ECO:0000256" key="2">
    <source>
        <dbReference type="SAM" id="SignalP"/>
    </source>
</evidence>
<evidence type="ECO:0000256" key="1">
    <source>
        <dbReference type="SAM" id="MobiDB-lite"/>
    </source>
</evidence>
<feature type="compositionally biased region" description="Basic and acidic residues" evidence="1">
    <location>
        <begin position="214"/>
        <end position="226"/>
    </location>
</feature>
<evidence type="ECO:0000313" key="3">
    <source>
        <dbReference type="EMBL" id="KAL0960096.1"/>
    </source>
</evidence>
<proteinExistence type="predicted"/>
<feature type="compositionally biased region" description="Basic and acidic residues" evidence="1">
    <location>
        <begin position="325"/>
        <end position="345"/>
    </location>
</feature>
<organism evidence="3 4">
    <name type="scientific">Hohenbuehelia grisea</name>
    <dbReference type="NCBI Taxonomy" id="104357"/>
    <lineage>
        <taxon>Eukaryota</taxon>
        <taxon>Fungi</taxon>
        <taxon>Dikarya</taxon>
        <taxon>Basidiomycota</taxon>
        <taxon>Agaricomycotina</taxon>
        <taxon>Agaricomycetes</taxon>
        <taxon>Agaricomycetidae</taxon>
        <taxon>Agaricales</taxon>
        <taxon>Pleurotineae</taxon>
        <taxon>Pleurotaceae</taxon>
        <taxon>Hohenbuehelia</taxon>
    </lineage>
</organism>
<feature type="signal peptide" evidence="2">
    <location>
        <begin position="1"/>
        <end position="22"/>
    </location>
</feature>
<feature type="region of interest" description="Disordered" evidence="1">
    <location>
        <begin position="295"/>
        <end position="372"/>
    </location>
</feature>
<dbReference type="EMBL" id="JASNQZ010000002">
    <property type="protein sequence ID" value="KAL0960096.1"/>
    <property type="molecule type" value="Genomic_DNA"/>
</dbReference>
<dbReference type="Proteomes" id="UP001556367">
    <property type="component" value="Unassembled WGS sequence"/>
</dbReference>
<name>A0ABR3JX39_9AGAR</name>
<feature type="region of interest" description="Disordered" evidence="1">
    <location>
        <begin position="192"/>
        <end position="226"/>
    </location>
</feature>
<feature type="compositionally biased region" description="Low complexity" evidence="1">
    <location>
        <begin position="193"/>
        <end position="210"/>
    </location>
</feature>
<accession>A0ABR3JX39</accession>
<gene>
    <name evidence="3" type="ORF">HGRIS_011740</name>
</gene>
<keyword evidence="2" id="KW-0732">Signal</keyword>
<feature type="region of interest" description="Disordered" evidence="1">
    <location>
        <begin position="100"/>
        <end position="119"/>
    </location>
</feature>
<evidence type="ECO:0000313" key="4">
    <source>
        <dbReference type="Proteomes" id="UP001556367"/>
    </source>
</evidence>